<dbReference type="SUPFAM" id="SSF51445">
    <property type="entry name" value="(Trans)glycosidases"/>
    <property type="match status" value="1"/>
</dbReference>
<comment type="pathway">
    <text evidence="3 10">Glycan biosynthesis; glycogen biosynthesis.</text>
</comment>
<dbReference type="Proteomes" id="UP000309215">
    <property type="component" value="Unassembled WGS sequence"/>
</dbReference>
<name>A0A4U1IV13_9BACT</name>
<dbReference type="InterPro" id="IPR004193">
    <property type="entry name" value="Glyco_hydro_13_N"/>
</dbReference>
<dbReference type="Pfam" id="PF02806">
    <property type="entry name" value="Alpha-amylase_C"/>
    <property type="match status" value="1"/>
</dbReference>
<dbReference type="PANTHER" id="PTHR43651:SF3">
    <property type="entry name" value="1,4-ALPHA-GLUCAN-BRANCHING ENZYME"/>
    <property type="match status" value="1"/>
</dbReference>
<reference evidence="13 14" key="1">
    <citation type="submission" date="2019-04" db="EMBL/GenBank/DDBJ databases">
        <authorList>
            <person name="Li Y."/>
            <person name="Wang J."/>
        </authorList>
    </citation>
    <scope>NUCLEOTIDE SEQUENCE [LARGE SCALE GENOMIC DNA]</scope>
    <source>
        <strain evidence="13 14">DSM 14668</strain>
    </source>
</reference>
<proteinExistence type="inferred from homology"/>
<dbReference type="Gene3D" id="2.60.40.10">
    <property type="entry name" value="Immunoglobulins"/>
    <property type="match status" value="1"/>
</dbReference>
<keyword evidence="14" id="KW-1185">Reference proteome</keyword>
<dbReference type="InterPro" id="IPR006047">
    <property type="entry name" value="GH13_cat_dom"/>
</dbReference>
<dbReference type="EC" id="2.4.1.18" evidence="10"/>
<dbReference type="Gene3D" id="2.60.40.1180">
    <property type="entry name" value="Golgi alpha-mannosidase II"/>
    <property type="match status" value="1"/>
</dbReference>
<dbReference type="SUPFAM" id="SSF51011">
    <property type="entry name" value="Glycosyl hydrolase domain"/>
    <property type="match status" value="1"/>
</dbReference>
<sequence length="768" mass="85980">MGVTDFDRIAAADATDPHRSLGLHREDGRIVVRAFRPEALVIVVRPDDPNVPPRAMARVHPGGIFQAVFEGVEGPFSYRLEVRSSRGTTVGRDAYAFPASLVEGDFDPAGEGAAREWPRRLGAHVGEVRGVSGTAFAVWAPSARRVSVVGEFNRWDGKRHAMRRTEAGVWEIFVPDVRAGATYKYEIKTASGLVLMKSDPVAFAGELRPSHASKVTQGSYVFTDGAWLAARREADPHVRPMSIYEVHLGSWRRKPAPGKGDGPGAWLSYRELADELVEYVVSLGFTHVELLPVMEHPFDGSWGYQVTGYFAATSRFGDPDDLRYFIDRCHARGLGVLLDWPPAHFPKDAFALGRFDGEPLYEHADPRRGEHREWRTFVFDYGKKEVRNFLIASALFWLDEFHVDGLRVDAVASMLYLDYAAMFPTEWEPNEFGGRENLDAVRFLRELSDAVHKDFPGAVLCAEESTTWPGVTRPTSGGGLGFDFKWNMGWMHDTLDYFALDPLFRAFHHTKITFGLMYAFSERFLLPLSHDEVVHLKRALLSKMPGDRWQQHANLRALYAWMWAHPGKKLVFMGGELGQWREWNHDRALDWELVGAEDHAGLSRLVRDLNGVYRKYEALWELDESPAGFTWIDANDASQSVASFVRFPRQPDGSEEPCPKRIEKGIFVVFVGNFTPLPRFGYRVGVPRRCRYLEVLNTDAPVYGGSGVGNLGSVACEDVPSHGFEQSIVLTLPPLSGLFLVPELAEDPVEAEAEDPVEAEAEAASEIA</sequence>
<evidence type="ECO:0000313" key="13">
    <source>
        <dbReference type="EMBL" id="TKC98308.1"/>
    </source>
</evidence>
<dbReference type="InterPro" id="IPR044143">
    <property type="entry name" value="GlgB_N_E_set_prok"/>
</dbReference>
<dbReference type="OrthoDB" id="9800174at2"/>
<dbReference type="GO" id="GO:0005829">
    <property type="term" value="C:cytosol"/>
    <property type="evidence" value="ECO:0007669"/>
    <property type="project" value="TreeGrafter"/>
</dbReference>
<dbReference type="GO" id="GO:0005978">
    <property type="term" value="P:glycogen biosynthetic process"/>
    <property type="evidence" value="ECO:0007669"/>
    <property type="project" value="UniProtKB-UniRule"/>
</dbReference>
<dbReference type="SUPFAM" id="SSF81296">
    <property type="entry name" value="E set domains"/>
    <property type="match status" value="2"/>
</dbReference>
<dbReference type="InterPro" id="IPR006407">
    <property type="entry name" value="GlgB"/>
</dbReference>
<dbReference type="InterPro" id="IPR013780">
    <property type="entry name" value="Glyco_hydro_b"/>
</dbReference>
<dbReference type="GO" id="GO:0043169">
    <property type="term" value="F:cation binding"/>
    <property type="evidence" value="ECO:0007669"/>
    <property type="project" value="InterPro"/>
</dbReference>
<dbReference type="SMART" id="SM00642">
    <property type="entry name" value="Aamy"/>
    <property type="match status" value="1"/>
</dbReference>
<protein>
    <recommendedName>
        <fullName evidence="10">1,4-alpha-glucan branching enzyme GlgB</fullName>
        <ecNumber evidence="10">2.4.1.18</ecNumber>
    </recommendedName>
    <alternativeName>
        <fullName evidence="10">1,4-alpha-D-glucan:1,4-alpha-D-glucan 6-glucosyl-transferase</fullName>
    </alternativeName>
    <alternativeName>
        <fullName evidence="10">Alpha-(1-&gt;4)-glucan branching enzyme</fullName>
    </alternativeName>
    <alternativeName>
        <fullName evidence="10">Glycogen branching enzyme</fullName>
        <shortName evidence="10">BE</shortName>
    </alternativeName>
</protein>
<keyword evidence="6 10" id="KW-0328">Glycosyltransferase</keyword>
<dbReference type="AlphaFoldDB" id="A0A4U1IV13"/>
<comment type="catalytic activity">
    <reaction evidence="1 10">
        <text>Transfers a segment of a (1-&gt;4)-alpha-D-glucan chain to a primary hydroxy group in a similar glucan chain.</text>
        <dbReference type="EC" id="2.4.1.18"/>
    </reaction>
</comment>
<dbReference type="InterPro" id="IPR037439">
    <property type="entry name" value="Branching_enzy"/>
</dbReference>
<dbReference type="GO" id="GO:0003844">
    <property type="term" value="F:1,4-alpha-glucan branching enzyme activity"/>
    <property type="evidence" value="ECO:0007669"/>
    <property type="project" value="UniProtKB-UniRule"/>
</dbReference>
<dbReference type="InterPro" id="IPR014756">
    <property type="entry name" value="Ig_E-set"/>
</dbReference>
<comment type="function">
    <text evidence="2 10">Catalyzes the formation of the alpha-1,6-glucosidic linkages in glycogen by scission of a 1,4-alpha-linked oligosaccharide from growing alpha-1,4-glucan chains and the subsequent attachment of the oligosaccharide to the alpha-1,6 position.</text>
</comment>
<keyword evidence="9 10" id="KW-0119">Carbohydrate metabolism</keyword>
<evidence type="ECO:0000256" key="5">
    <source>
        <dbReference type="ARBA" id="ARBA00022600"/>
    </source>
</evidence>
<evidence type="ECO:0000259" key="12">
    <source>
        <dbReference type="SMART" id="SM00642"/>
    </source>
</evidence>
<evidence type="ECO:0000256" key="9">
    <source>
        <dbReference type="ARBA" id="ARBA00023277"/>
    </source>
</evidence>
<dbReference type="InterPro" id="IPR054169">
    <property type="entry name" value="GlgB_N"/>
</dbReference>
<comment type="similarity">
    <text evidence="4 10">Belongs to the glycosyl hydrolase 13 family. GlgB subfamily.</text>
</comment>
<dbReference type="CDD" id="cd11322">
    <property type="entry name" value="AmyAc_Glg_BE"/>
    <property type="match status" value="1"/>
</dbReference>
<evidence type="ECO:0000256" key="10">
    <source>
        <dbReference type="HAMAP-Rule" id="MF_00685"/>
    </source>
</evidence>
<dbReference type="InterPro" id="IPR013783">
    <property type="entry name" value="Ig-like_fold"/>
</dbReference>
<dbReference type="NCBIfam" id="NF008967">
    <property type="entry name" value="PRK12313.1"/>
    <property type="match status" value="1"/>
</dbReference>
<dbReference type="UniPathway" id="UPA00164"/>
<keyword evidence="5 10" id="KW-0321">Glycogen metabolism</keyword>
<dbReference type="Pfam" id="PF00128">
    <property type="entry name" value="Alpha-amylase"/>
    <property type="match status" value="1"/>
</dbReference>
<dbReference type="Pfam" id="PF22019">
    <property type="entry name" value="GlgB_N"/>
    <property type="match status" value="1"/>
</dbReference>
<dbReference type="NCBIfam" id="TIGR01515">
    <property type="entry name" value="branching_enzym"/>
    <property type="match status" value="1"/>
</dbReference>
<dbReference type="FunFam" id="3.20.20.80:FF:000003">
    <property type="entry name" value="1,4-alpha-glucan branching enzyme GlgB"/>
    <property type="match status" value="1"/>
</dbReference>
<organism evidence="13 14">
    <name type="scientific">Polyangium fumosum</name>
    <dbReference type="NCBI Taxonomy" id="889272"/>
    <lineage>
        <taxon>Bacteria</taxon>
        <taxon>Pseudomonadati</taxon>
        <taxon>Myxococcota</taxon>
        <taxon>Polyangia</taxon>
        <taxon>Polyangiales</taxon>
        <taxon>Polyangiaceae</taxon>
        <taxon>Polyangium</taxon>
    </lineage>
</organism>
<dbReference type="FunFam" id="2.60.40.1180:FF:000002">
    <property type="entry name" value="1,4-alpha-glucan branching enzyme GlgB"/>
    <property type="match status" value="1"/>
</dbReference>
<dbReference type="PANTHER" id="PTHR43651">
    <property type="entry name" value="1,4-ALPHA-GLUCAN-BRANCHING ENZYME"/>
    <property type="match status" value="1"/>
</dbReference>
<dbReference type="NCBIfam" id="NF003811">
    <property type="entry name" value="PRK05402.1"/>
    <property type="match status" value="1"/>
</dbReference>
<comment type="subunit">
    <text evidence="10">Monomer.</text>
</comment>
<keyword evidence="8 10" id="KW-0320">Glycogen biosynthesis</keyword>
<evidence type="ECO:0000256" key="2">
    <source>
        <dbReference type="ARBA" id="ARBA00002953"/>
    </source>
</evidence>
<dbReference type="CDD" id="cd02855">
    <property type="entry name" value="E_set_GBE_prok_N"/>
    <property type="match status" value="1"/>
</dbReference>
<dbReference type="InterPro" id="IPR017853">
    <property type="entry name" value="GH"/>
</dbReference>
<evidence type="ECO:0000256" key="1">
    <source>
        <dbReference type="ARBA" id="ARBA00000826"/>
    </source>
</evidence>
<keyword evidence="7 10" id="KW-0808">Transferase</keyword>
<evidence type="ECO:0000256" key="11">
    <source>
        <dbReference type="PIRSR" id="PIRSR000463-1"/>
    </source>
</evidence>
<dbReference type="Gene3D" id="3.20.20.80">
    <property type="entry name" value="Glycosidases"/>
    <property type="match status" value="1"/>
</dbReference>
<dbReference type="RefSeq" id="WP_136934729.1">
    <property type="nucleotide sequence ID" value="NZ_SSMQ01000070.1"/>
</dbReference>
<comment type="caution">
    <text evidence="13">The sequence shown here is derived from an EMBL/GenBank/DDBJ whole genome shotgun (WGS) entry which is preliminary data.</text>
</comment>
<evidence type="ECO:0000256" key="4">
    <source>
        <dbReference type="ARBA" id="ARBA00009000"/>
    </source>
</evidence>
<evidence type="ECO:0000256" key="8">
    <source>
        <dbReference type="ARBA" id="ARBA00023056"/>
    </source>
</evidence>
<evidence type="ECO:0000256" key="7">
    <source>
        <dbReference type="ARBA" id="ARBA00022679"/>
    </source>
</evidence>
<evidence type="ECO:0000313" key="14">
    <source>
        <dbReference type="Proteomes" id="UP000309215"/>
    </source>
</evidence>
<evidence type="ECO:0000256" key="6">
    <source>
        <dbReference type="ARBA" id="ARBA00022676"/>
    </source>
</evidence>
<feature type="domain" description="Glycosyl hydrolase family 13 catalytic" evidence="12">
    <location>
        <begin position="245"/>
        <end position="597"/>
    </location>
</feature>
<evidence type="ECO:0000256" key="3">
    <source>
        <dbReference type="ARBA" id="ARBA00004964"/>
    </source>
</evidence>
<dbReference type="HAMAP" id="MF_00685">
    <property type="entry name" value="GlgB"/>
    <property type="match status" value="1"/>
</dbReference>
<accession>A0A4U1IV13</accession>
<feature type="active site" description="Proton donor" evidence="10 11">
    <location>
        <position position="463"/>
    </location>
</feature>
<feature type="active site" description="Nucleophile" evidence="10 11">
    <location>
        <position position="409"/>
    </location>
</feature>
<dbReference type="InterPro" id="IPR006048">
    <property type="entry name" value="A-amylase/branching_C"/>
</dbReference>
<dbReference type="Pfam" id="PF02922">
    <property type="entry name" value="CBM_48"/>
    <property type="match status" value="1"/>
</dbReference>
<dbReference type="EMBL" id="SSMQ01000070">
    <property type="protein sequence ID" value="TKC98308.1"/>
    <property type="molecule type" value="Genomic_DNA"/>
</dbReference>
<gene>
    <name evidence="10 13" type="primary">glgB</name>
    <name evidence="13" type="ORF">E8A74_41790</name>
</gene>
<dbReference type="GO" id="GO:0004553">
    <property type="term" value="F:hydrolase activity, hydrolyzing O-glycosyl compounds"/>
    <property type="evidence" value="ECO:0007669"/>
    <property type="project" value="InterPro"/>
</dbReference>
<dbReference type="PIRSF" id="PIRSF000463">
    <property type="entry name" value="GlgB"/>
    <property type="match status" value="1"/>
</dbReference>